<name>A0ABY6Q7I6_9GAMM</name>
<reference evidence="3 4" key="1">
    <citation type="submission" date="2019-02" db="EMBL/GenBank/DDBJ databases">
        <title>Halieaceae_genomes.</title>
        <authorList>
            <person name="Li S.-H."/>
        </authorList>
    </citation>
    <scope>NUCLEOTIDE SEQUENCE [LARGE SCALE GENOMIC DNA]</scope>
    <source>
        <strain evidence="3 4">JH123</strain>
    </source>
</reference>
<accession>A0ABY6Q7I6</accession>
<comment type="similarity">
    <text evidence="1">Belongs to the short-chain dehydrogenases/reductases (SDR) family.</text>
</comment>
<dbReference type="EMBL" id="CP036501">
    <property type="protein sequence ID" value="UZP74579.1"/>
    <property type="molecule type" value="Genomic_DNA"/>
</dbReference>
<organism evidence="3 4">
    <name type="scientific">Candidatus Paraluminiphilus aquimaris</name>
    <dbReference type="NCBI Taxonomy" id="2518994"/>
    <lineage>
        <taxon>Bacteria</taxon>
        <taxon>Pseudomonadati</taxon>
        <taxon>Pseudomonadota</taxon>
        <taxon>Gammaproteobacteria</taxon>
        <taxon>Cellvibrionales</taxon>
        <taxon>Halieaceae</taxon>
        <taxon>Candidatus Paraluminiphilus</taxon>
    </lineage>
</organism>
<keyword evidence="2" id="KW-0560">Oxidoreductase</keyword>
<gene>
    <name evidence="3" type="ORF">E0F26_07430</name>
</gene>
<dbReference type="RefSeq" id="WP_279241035.1">
    <property type="nucleotide sequence ID" value="NZ_CP036501.1"/>
</dbReference>
<dbReference type="PRINTS" id="PR00081">
    <property type="entry name" value="GDHRDH"/>
</dbReference>
<dbReference type="Gene3D" id="3.40.50.720">
    <property type="entry name" value="NAD(P)-binding Rossmann-like Domain"/>
    <property type="match status" value="1"/>
</dbReference>
<sequence>MSNDSETSPLAGKVALITGAGQGIGQGIAFSLAKRGVKVAAVGRTLSKCENTVAQISERFGTEAIAVECDISDLAALDGLIERVVATYGRLDILVNNAVTTTINSLMDTTLEDFERGYKVGPMATLRMMQLAQPHLLASRDGNIINLATAAAKRWDSSTYGVYAAQKEAIRALSRGAACEWGGMGIRTNTILPLAKSPALEMWEQWRPEEAAAFADTVPMKRIGHCEDDIGEFVALLCSPESRYVNGQSIAIDGGQVNMG</sequence>
<evidence type="ECO:0000256" key="1">
    <source>
        <dbReference type="ARBA" id="ARBA00006484"/>
    </source>
</evidence>
<dbReference type="CDD" id="cd05233">
    <property type="entry name" value="SDR_c"/>
    <property type="match status" value="1"/>
</dbReference>
<dbReference type="Pfam" id="PF13561">
    <property type="entry name" value="adh_short_C2"/>
    <property type="match status" value="1"/>
</dbReference>
<dbReference type="InterPro" id="IPR002347">
    <property type="entry name" value="SDR_fam"/>
</dbReference>
<evidence type="ECO:0000313" key="4">
    <source>
        <dbReference type="Proteomes" id="UP001317963"/>
    </source>
</evidence>
<evidence type="ECO:0000256" key="2">
    <source>
        <dbReference type="ARBA" id="ARBA00023002"/>
    </source>
</evidence>
<protein>
    <submittedName>
        <fullName evidence="3">SDR family oxidoreductase</fullName>
    </submittedName>
</protein>
<dbReference type="SUPFAM" id="SSF51735">
    <property type="entry name" value="NAD(P)-binding Rossmann-fold domains"/>
    <property type="match status" value="1"/>
</dbReference>
<keyword evidence="4" id="KW-1185">Reference proteome</keyword>
<dbReference type="Proteomes" id="UP001317963">
    <property type="component" value="Chromosome"/>
</dbReference>
<dbReference type="PRINTS" id="PR00080">
    <property type="entry name" value="SDRFAMILY"/>
</dbReference>
<dbReference type="InterPro" id="IPR036291">
    <property type="entry name" value="NAD(P)-bd_dom_sf"/>
</dbReference>
<dbReference type="PANTHER" id="PTHR43639">
    <property type="entry name" value="OXIDOREDUCTASE, SHORT-CHAIN DEHYDROGENASE/REDUCTASE FAMILY (AFU_ORTHOLOGUE AFUA_5G02870)"/>
    <property type="match status" value="1"/>
</dbReference>
<proteinExistence type="inferred from homology"/>
<evidence type="ECO:0000313" key="3">
    <source>
        <dbReference type="EMBL" id="UZP74579.1"/>
    </source>
</evidence>
<dbReference type="PANTHER" id="PTHR43639:SF1">
    <property type="entry name" value="SHORT-CHAIN DEHYDROGENASE_REDUCTASE FAMILY PROTEIN"/>
    <property type="match status" value="1"/>
</dbReference>